<gene>
    <name evidence="2" type="ORF">HII17_09750</name>
</gene>
<keyword evidence="3" id="KW-1185">Reference proteome</keyword>
<evidence type="ECO:0000256" key="1">
    <source>
        <dbReference type="SAM" id="Phobius"/>
    </source>
</evidence>
<accession>A0A7Y0Q6W7</accession>
<keyword evidence="1" id="KW-1133">Transmembrane helix</keyword>
<dbReference type="AlphaFoldDB" id="A0A7Y0Q6W7"/>
<dbReference type="Proteomes" id="UP000568664">
    <property type="component" value="Unassembled WGS sequence"/>
</dbReference>
<organism evidence="2 3">
    <name type="scientific">Thalassotalea algicola</name>
    <dbReference type="NCBI Taxonomy" id="2716224"/>
    <lineage>
        <taxon>Bacteria</taxon>
        <taxon>Pseudomonadati</taxon>
        <taxon>Pseudomonadota</taxon>
        <taxon>Gammaproteobacteria</taxon>
        <taxon>Alteromonadales</taxon>
        <taxon>Colwelliaceae</taxon>
        <taxon>Thalassotalea</taxon>
    </lineage>
</organism>
<dbReference type="RefSeq" id="WP_169075187.1">
    <property type="nucleotide sequence ID" value="NZ_JABBXH010000003.1"/>
</dbReference>
<keyword evidence="1" id="KW-0472">Membrane</keyword>
<reference evidence="2 3" key="1">
    <citation type="submission" date="2020-04" db="EMBL/GenBank/DDBJ databases">
        <title>Thalassotalea sp. M1531, isolated from the surface of marine red alga.</title>
        <authorList>
            <person name="Pang L."/>
            <person name="Lu D.-C."/>
        </authorList>
    </citation>
    <scope>NUCLEOTIDE SEQUENCE [LARGE SCALE GENOMIC DNA]</scope>
    <source>
        <strain evidence="2 3">M1531</strain>
    </source>
</reference>
<comment type="caution">
    <text evidence="2">The sequence shown here is derived from an EMBL/GenBank/DDBJ whole genome shotgun (WGS) entry which is preliminary data.</text>
</comment>
<sequence>MTPKYKREPATWRLPVISITFIWVINLMMDSWQGKEFSWMSFLIIAGIIILAQIFAPKFANKGALSIELDDNLVIRKGDAVLWRKASRTITEARIKRSKSWLALTHQSLLISCSDNDSYCLPLDYLSFEDQAAEQQFLASVNDV</sequence>
<name>A0A7Y0Q6W7_9GAMM</name>
<feature type="transmembrane region" description="Helical" evidence="1">
    <location>
        <begin position="37"/>
        <end position="56"/>
    </location>
</feature>
<proteinExistence type="predicted"/>
<dbReference type="EMBL" id="JABBXH010000003">
    <property type="protein sequence ID" value="NMP31848.1"/>
    <property type="molecule type" value="Genomic_DNA"/>
</dbReference>
<evidence type="ECO:0000313" key="2">
    <source>
        <dbReference type="EMBL" id="NMP31848.1"/>
    </source>
</evidence>
<evidence type="ECO:0000313" key="3">
    <source>
        <dbReference type="Proteomes" id="UP000568664"/>
    </source>
</evidence>
<keyword evidence="1" id="KW-0812">Transmembrane</keyword>
<protein>
    <submittedName>
        <fullName evidence="2">Uncharacterized protein</fullName>
    </submittedName>
</protein>
<feature type="transmembrane region" description="Helical" evidence="1">
    <location>
        <begin position="12"/>
        <end position="31"/>
    </location>
</feature>